<dbReference type="EMBL" id="JAPDRQ010000032">
    <property type="protein sequence ID" value="KAJ9660341.1"/>
    <property type="molecule type" value="Genomic_DNA"/>
</dbReference>
<reference evidence="1" key="1">
    <citation type="submission" date="2022-10" db="EMBL/GenBank/DDBJ databases">
        <title>Culturing micro-colonial fungi from biological soil crusts in the Mojave desert and describing Neophaeococcomyces mojavensis, and introducing the new genera and species Taxawa tesnikishii.</title>
        <authorList>
            <person name="Kurbessoian T."/>
            <person name="Stajich J.E."/>
        </authorList>
    </citation>
    <scope>NUCLEOTIDE SEQUENCE</scope>
    <source>
        <strain evidence="1">JES_112</strain>
    </source>
</reference>
<dbReference type="Proteomes" id="UP001172386">
    <property type="component" value="Unassembled WGS sequence"/>
</dbReference>
<protein>
    <submittedName>
        <fullName evidence="1">Uncharacterized protein</fullName>
    </submittedName>
</protein>
<evidence type="ECO:0000313" key="2">
    <source>
        <dbReference type="Proteomes" id="UP001172386"/>
    </source>
</evidence>
<accession>A0ACC3AEB4</accession>
<name>A0ACC3AEB4_9EURO</name>
<organism evidence="1 2">
    <name type="scientific">Neophaeococcomyces mojaviensis</name>
    <dbReference type="NCBI Taxonomy" id="3383035"/>
    <lineage>
        <taxon>Eukaryota</taxon>
        <taxon>Fungi</taxon>
        <taxon>Dikarya</taxon>
        <taxon>Ascomycota</taxon>
        <taxon>Pezizomycotina</taxon>
        <taxon>Eurotiomycetes</taxon>
        <taxon>Chaetothyriomycetidae</taxon>
        <taxon>Chaetothyriales</taxon>
        <taxon>Chaetothyriales incertae sedis</taxon>
        <taxon>Neophaeococcomyces</taxon>
    </lineage>
</organism>
<proteinExistence type="predicted"/>
<evidence type="ECO:0000313" key="1">
    <source>
        <dbReference type="EMBL" id="KAJ9660341.1"/>
    </source>
</evidence>
<comment type="caution">
    <text evidence="1">The sequence shown here is derived from an EMBL/GenBank/DDBJ whole genome shotgun (WGS) entry which is preliminary data.</text>
</comment>
<gene>
    <name evidence="1" type="ORF">H2198_002649</name>
</gene>
<sequence length="607" mass="64782">MRLPWSKAQVAETKSSSPTTNSEIAAEGDSKLVPSTESSTPPSKSATPLLDEKHEATDQQQSRPVTETQHQAESNEKDVIQRTASTATSTNEENDETKYKTGLPLVLLTVGLALSTFVVALDNTIIATAIPRITTVFDSLNDVGWYGSSYLLTTTSLQPTFGKIYTYFNIKWTYITAIIIFEVGSVLCGAAVNSTMLIIGRAVAGIGASAIFSGGMTIVGFTVPLRKRAIYIGLLGSMFGIASVVGPLLGGALTDRVSWRWCFYINLPVGAIAVTAVFFFFQNPERKESTLTFKQKIGQMDLLGASFLISAIICLLLALQWGGSVHPWSDSKVWGCILGFGLLIIVFCIIQVKSGDKATLPPRILIKQRTVLACALFSAFLNMAVYTHIYYLPFYFQAVKGASAEGSGIRTIPYLISLTIASVVVGAAVTFMGRYVPFTWLGSALFTIGAGLIYTLKVTSGTGTWIGYQILAGFGAGTGVQIPFVAIQVVLNKKDMPTGNAIPIFFVSLGGAISISIAQNIFSNALVKQIPLHTQGIDPSVIIAAGATHIRDVTPPDQLAGVLRGYNEALTQAYVLAIACGGLAFLSSFLFEWKNVKGKNIALGGGA</sequence>
<keyword evidence="2" id="KW-1185">Reference proteome</keyword>